<dbReference type="PANTHER" id="PTHR10110">
    <property type="entry name" value="SODIUM/HYDROGEN EXCHANGER"/>
    <property type="match status" value="1"/>
</dbReference>
<evidence type="ECO:0000256" key="3">
    <source>
        <dbReference type="ARBA" id="ARBA00022475"/>
    </source>
</evidence>
<feature type="region of interest" description="Disordered" evidence="10">
    <location>
        <begin position="506"/>
        <end position="527"/>
    </location>
</feature>
<evidence type="ECO:0000259" key="12">
    <source>
        <dbReference type="Pfam" id="PF00999"/>
    </source>
</evidence>
<dbReference type="InterPro" id="IPR018422">
    <property type="entry name" value="Cation/H_exchanger_CPA1"/>
</dbReference>
<keyword evidence="4 11" id="KW-0812">Transmembrane</keyword>
<keyword evidence="2" id="KW-0813">Transport</keyword>
<evidence type="ECO:0000256" key="2">
    <source>
        <dbReference type="ARBA" id="ARBA00022448"/>
    </source>
</evidence>
<dbReference type="GO" id="GO:0098719">
    <property type="term" value="P:sodium ion import across plasma membrane"/>
    <property type="evidence" value="ECO:0007669"/>
    <property type="project" value="TreeGrafter"/>
</dbReference>
<dbReference type="GO" id="GO:0015386">
    <property type="term" value="F:potassium:proton antiporter activity"/>
    <property type="evidence" value="ECO:0007669"/>
    <property type="project" value="TreeGrafter"/>
</dbReference>
<name>A0A7S1TCY9_9RHOD</name>
<organism evidence="13">
    <name type="scientific">Compsopogon caeruleus</name>
    <dbReference type="NCBI Taxonomy" id="31354"/>
    <lineage>
        <taxon>Eukaryota</taxon>
        <taxon>Rhodophyta</taxon>
        <taxon>Compsopogonophyceae</taxon>
        <taxon>Compsopogonales</taxon>
        <taxon>Compsopogonaceae</taxon>
        <taxon>Compsopogon</taxon>
    </lineage>
</organism>
<evidence type="ECO:0000256" key="8">
    <source>
        <dbReference type="ARBA" id="ARBA00023136"/>
    </source>
</evidence>
<keyword evidence="9" id="KW-0739">Sodium transport</keyword>
<dbReference type="GO" id="GO:0015385">
    <property type="term" value="F:sodium:proton antiporter activity"/>
    <property type="evidence" value="ECO:0007669"/>
    <property type="project" value="InterPro"/>
</dbReference>
<feature type="transmembrane region" description="Helical" evidence="11">
    <location>
        <begin position="28"/>
        <end position="45"/>
    </location>
</feature>
<evidence type="ECO:0000256" key="9">
    <source>
        <dbReference type="ARBA" id="ARBA00023201"/>
    </source>
</evidence>
<keyword evidence="6" id="KW-0915">Sodium</keyword>
<dbReference type="AlphaFoldDB" id="A0A7S1TCY9"/>
<evidence type="ECO:0000256" key="10">
    <source>
        <dbReference type="SAM" id="MobiDB-lite"/>
    </source>
</evidence>
<evidence type="ECO:0000256" key="4">
    <source>
        <dbReference type="ARBA" id="ARBA00022692"/>
    </source>
</evidence>
<feature type="domain" description="Cation/H+ exchanger transmembrane" evidence="12">
    <location>
        <begin position="4"/>
        <end position="375"/>
    </location>
</feature>
<feature type="transmembrane region" description="Helical" evidence="11">
    <location>
        <begin position="245"/>
        <end position="269"/>
    </location>
</feature>
<dbReference type="GO" id="GO:0005886">
    <property type="term" value="C:plasma membrane"/>
    <property type="evidence" value="ECO:0007669"/>
    <property type="project" value="UniProtKB-SubCell"/>
</dbReference>
<dbReference type="GO" id="GO:0051453">
    <property type="term" value="P:regulation of intracellular pH"/>
    <property type="evidence" value="ECO:0007669"/>
    <property type="project" value="TreeGrafter"/>
</dbReference>
<feature type="transmembrane region" description="Helical" evidence="11">
    <location>
        <begin position="212"/>
        <end position="233"/>
    </location>
</feature>
<evidence type="ECO:0000256" key="6">
    <source>
        <dbReference type="ARBA" id="ARBA00023053"/>
    </source>
</evidence>
<feature type="transmembrane region" description="Helical" evidence="11">
    <location>
        <begin position="57"/>
        <end position="79"/>
    </location>
</feature>
<comment type="subcellular location">
    <subcellularLocation>
        <location evidence="1">Cell membrane</location>
        <topology evidence="1">Multi-pass membrane protein</topology>
    </subcellularLocation>
</comment>
<evidence type="ECO:0000256" key="7">
    <source>
        <dbReference type="ARBA" id="ARBA00023065"/>
    </source>
</evidence>
<sequence length="1101" mass="121380">MGVLGCRLGLGLFGRSLQQWVHLSPPSAFFYWFLSPLIFEASFNADPHIFKRTMLQILFLAFPGVALQAGLIALFQQYVTRAPGFGWYESLMFGSMLSATDPIAVTATLRAIGASENLGTIIEGESLLNDGSAFVLWEAFYANVLEPGSLSAGEIFVEVLRLSLGGIAMGLFFGLVAAFFLAIVYEVFEVETSLTVIIALLGFWVAQAPAKVSGVICNVVSGLVLSALGKPLISPKVREPLSHFWELVAFIANTIVFVYAGMLVVAFAWTCSDKPLVAKDYYFIPVWFIWLQVIRFASVYLSYPILRWRQPWFNIRHATVVGFSGLRGAISLILALEVGNSDRVSNSVSARVVVWTCAIVALSLLFNGTFIKTLLHILRLDIVGSAKKEFLLSAKGLMLQRTFTFLDSIAFDNSFKLASWSTVVKFVIPESWLGETFGAAQAYARMSMDMPRWSWSSRASSVAEFGGGLTRRSLDLEELELQRMNYGAGNDFLVGSETPFQLRDSTESAAAPNITPQPRATRNPSGLTLTVPMRSSSFVRVSEARESVNEDVESSSSPRPSVVYNSFNRYIESRRRVTYGVGEDIDVEVRRRFLGSLLRHTRAAYETSIVEFGALQGIEDDIKTAIDFNDDGIEYEIFSFLRRPPLLAKLGKFGRLASRKLIRETRLSSLNHLAVAVTESLKDPALARSSLVLQEAETLYQAIVSQLDRLEAIDPTTYSFVQTDAAVRLVYETQEKVLEELLASGTVDQSDFKILHGELLDLRRSYIPRLLRRRSIFLPTSHEVISNSPLFEQVPADAIAKLGDDSDSRVRRIRSRQKVDGAWGVGLVLSGCLEIMDDQDSLHPREESVGAVVQSSALSQTRASFGDSGVSMHWSLSMYSVLLNPDAFTLSGRGCASGAAPFCVQGCHVVGGASVLLVNMGKTTQLARENRGFRLELARAYARMVALRTLKHPKPYALDEFTDNPESGAMPDDGPMSRAILILRRLPYTELIQVARNSRVYVEGPATLLFGRIEVEHKGTIEEYVAPATLPSAALTVTTKEDDSPETGGFAELLIVPPGSVEEVAMERSRNWISSTKDSNGRFGAHKHIDLVLESEMESTS</sequence>
<evidence type="ECO:0000256" key="1">
    <source>
        <dbReference type="ARBA" id="ARBA00004651"/>
    </source>
</evidence>
<dbReference type="Pfam" id="PF00999">
    <property type="entry name" value="Na_H_Exchanger"/>
    <property type="match status" value="1"/>
</dbReference>
<keyword evidence="7" id="KW-0406">Ion transport</keyword>
<accession>A0A7S1TCY9</accession>
<keyword evidence="3" id="KW-1003">Cell membrane</keyword>
<protein>
    <recommendedName>
        <fullName evidence="12">Cation/H+ exchanger transmembrane domain-containing protein</fullName>
    </recommendedName>
</protein>
<proteinExistence type="predicted"/>
<evidence type="ECO:0000313" key="13">
    <source>
        <dbReference type="EMBL" id="CAD9232246.1"/>
    </source>
</evidence>
<keyword evidence="8 11" id="KW-0472">Membrane</keyword>
<dbReference type="Gene3D" id="6.10.140.1330">
    <property type="match status" value="1"/>
</dbReference>
<feature type="transmembrane region" description="Helical" evidence="11">
    <location>
        <begin position="281"/>
        <end position="303"/>
    </location>
</feature>
<evidence type="ECO:0000256" key="5">
    <source>
        <dbReference type="ARBA" id="ARBA00022989"/>
    </source>
</evidence>
<feature type="compositionally biased region" description="Polar residues" evidence="10">
    <location>
        <begin position="514"/>
        <end position="527"/>
    </location>
</feature>
<dbReference type="PANTHER" id="PTHR10110:SF86">
    <property type="entry name" value="SODIUM_HYDROGEN EXCHANGER 7"/>
    <property type="match status" value="1"/>
</dbReference>
<dbReference type="InterPro" id="IPR006153">
    <property type="entry name" value="Cation/H_exchanger_TM"/>
</dbReference>
<evidence type="ECO:0000256" key="11">
    <source>
        <dbReference type="SAM" id="Phobius"/>
    </source>
</evidence>
<gene>
    <name evidence="13" type="ORF">CCAE0312_LOCUS4327</name>
</gene>
<feature type="transmembrane region" description="Helical" evidence="11">
    <location>
        <begin position="348"/>
        <end position="370"/>
    </location>
</feature>
<dbReference type="EMBL" id="HBGH01007868">
    <property type="protein sequence ID" value="CAD9232246.1"/>
    <property type="molecule type" value="Transcribed_RNA"/>
</dbReference>
<feature type="transmembrane region" description="Helical" evidence="11">
    <location>
        <begin position="159"/>
        <end position="181"/>
    </location>
</feature>
<reference evidence="13" key="1">
    <citation type="submission" date="2021-01" db="EMBL/GenBank/DDBJ databases">
        <authorList>
            <person name="Corre E."/>
            <person name="Pelletier E."/>
            <person name="Niang G."/>
            <person name="Scheremetjew M."/>
            <person name="Finn R."/>
            <person name="Kale V."/>
            <person name="Holt S."/>
            <person name="Cochrane G."/>
            <person name="Meng A."/>
            <person name="Brown T."/>
            <person name="Cohen L."/>
        </authorList>
    </citation>
    <scope>NUCLEOTIDE SEQUENCE</scope>
    <source>
        <strain evidence="13">SAG 36.94</strain>
    </source>
</reference>
<keyword evidence="5 11" id="KW-1133">Transmembrane helix</keyword>